<organism evidence="2 3">
    <name type="scientific">Maribellus comscasis</name>
    <dbReference type="NCBI Taxonomy" id="2681766"/>
    <lineage>
        <taxon>Bacteria</taxon>
        <taxon>Pseudomonadati</taxon>
        <taxon>Bacteroidota</taxon>
        <taxon>Bacteroidia</taxon>
        <taxon>Marinilabiliales</taxon>
        <taxon>Prolixibacteraceae</taxon>
        <taxon>Maribellus</taxon>
    </lineage>
</organism>
<keyword evidence="3" id="KW-1185">Reference proteome</keyword>
<proteinExistence type="predicted"/>
<sequence>MKTDNENSNYTDLNPLISKLKKEDTNYAVIVRAIQFMYWVLVPFIGIMTIREYMDSRNVIVIISGVCNMLAFAALALSFRKYYYEYKFVDYSLPTIQMLNKAVHRYQPFQKKTIRVLVPLILIDVALTLDWIEDGTSVLLIQAFFWGAILLGVIIGLILWYVRYKPIRDEAQRLVREIEGE</sequence>
<name>A0A6I6JZF6_9BACT</name>
<feature type="transmembrane region" description="Helical" evidence="1">
    <location>
        <begin position="114"/>
        <end position="132"/>
    </location>
</feature>
<dbReference type="EMBL" id="CP046401">
    <property type="protein sequence ID" value="QGY45607.1"/>
    <property type="molecule type" value="Genomic_DNA"/>
</dbReference>
<feature type="transmembrane region" description="Helical" evidence="1">
    <location>
        <begin position="59"/>
        <end position="79"/>
    </location>
</feature>
<keyword evidence="1" id="KW-0472">Membrane</keyword>
<dbReference type="RefSeq" id="WP_158868750.1">
    <property type="nucleotide sequence ID" value="NZ_CP046401.1"/>
</dbReference>
<protein>
    <submittedName>
        <fullName evidence="2">Uncharacterized protein</fullName>
    </submittedName>
</protein>
<feature type="transmembrane region" description="Helical" evidence="1">
    <location>
        <begin position="27"/>
        <end position="47"/>
    </location>
</feature>
<evidence type="ECO:0000256" key="1">
    <source>
        <dbReference type="SAM" id="Phobius"/>
    </source>
</evidence>
<dbReference type="AlphaFoldDB" id="A0A6I6JZF6"/>
<dbReference type="Proteomes" id="UP000428260">
    <property type="component" value="Chromosome"/>
</dbReference>
<feature type="transmembrane region" description="Helical" evidence="1">
    <location>
        <begin position="138"/>
        <end position="162"/>
    </location>
</feature>
<evidence type="ECO:0000313" key="2">
    <source>
        <dbReference type="EMBL" id="QGY45607.1"/>
    </source>
</evidence>
<gene>
    <name evidence="2" type="ORF">GM418_18600</name>
</gene>
<dbReference type="KEGG" id="mcos:GM418_18600"/>
<keyword evidence="1" id="KW-0812">Transmembrane</keyword>
<reference evidence="2 3" key="1">
    <citation type="submission" date="2019-11" db="EMBL/GenBank/DDBJ databases">
        <authorList>
            <person name="Zheng R.K."/>
            <person name="Sun C.M."/>
        </authorList>
    </citation>
    <scope>NUCLEOTIDE SEQUENCE [LARGE SCALE GENOMIC DNA]</scope>
    <source>
        <strain evidence="2 3">WC007</strain>
    </source>
</reference>
<evidence type="ECO:0000313" key="3">
    <source>
        <dbReference type="Proteomes" id="UP000428260"/>
    </source>
</evidence>
<keyword evidence="1" id="KW-1133">Transmembrane helix</keyword>
<accession>A0A6I6JZF6</accession>